<dbReference type="InterPro" id="IPR021312">
    <property type="entry name" value="DUF2889"/>
</dbReference>
<sequence length="247" mass="27374">MPSFLRRIEIMVHRANSATVIKCALEDDYHHFRVAITIKDNTINAIDTAGLRTPYSLCAQAGPELEALQGLAIDEVLHTLPQRIDARLQCTHQLDMAGLAVAAMAKGADQRRYDIAVPRHVNGGTTARLWRNGEEILCWQIENNFIVAPPKFAGVSLQRGMAAWARTTLDTDMAEAALVLRRGAVISLGRLRNLDLEQHAKPLGYCYVQQTERASQAHRMVGSTLDFSDNPASLCADDQDWLKTPTM</sequence>
<proteinExistence type="predicted"/>
<protein>
    <submittedName>
        <fullName evidence="1">DUF2889 domain-containing protein</fullName>
    </submittedName>
</protein>
<organism evidence="1 2">
    <name type="scientific">Zhongshania guokunii</name>
    <dbReference type="NCBI Taxonomy" id="641783"/>
    <lineage>
        <taxon>Bacteria</taxon>
        <taxon>Pseudomonadati</taxon>
        <taxon>Pseudomonadota</taxon>
        <taxon>Gammaproteobacteria</taxon>
        <taxon>Cellvibrionales</taxon>
        <taxon>Spongiibacteraceae</taxon>
        <taxon>Zhongshania</taxon>
    </lineage>
</organism>
<comment type="caution">
    <text evidence="1">The sequence shown here is derived from an EMBL/GenBank/DDBJ whole genome shotgun (WGS) entry which is preliminary data.</text>
</comment>
<accession>A0ABV3U1D3</accession>
<gene>
    <name evidence="1" type="ORF">AB4876_00120</name>
</gene>
<evidence type="ECO:0000313" key="2">
    <source>
        <dbReference type="Proteomes" id="UP001557485"/>
    </source>
</evidence>
<keyword evidence="2" id="KW-1185">Reference proteome</keyword>
<reference evidence="1 2" key="1">
    <citation type="journal article" date="2011" name="Int. J. Syst. Evol. Microbiol.">
        <title>Zhongshania antarctica gen. nov., sp. nov. and Zhongshania guokunii sp. nov., gammaproteobacteria respectively isolated from coastal attached (fast) ice and surface seawater of the Antarctic.</title>
        <authorList>
            <person name="Li H.J."/>
            <person name="Zhang X.Y."/>
            <person name="Chen C.X."/>
            <person name="Zhang Y.J."/>
            <person name="Gao Z.M."/>
            <person name="Yu Y."/>
            <person name="Chen X.L."/>
            <person name="Chen B."/>
            <person name="Zhang Y.Z."/>
        </authorList>
    </citation>
    <scope>NUCLEOTIDE SEQUENCE [LARGE SCALE GENOMIC DNA]</scope>
    <source>
        <strain evidence="1 2">ZS6-22T</strain>
    </source>
</reference>
<name>A0ABV3U1D3_9GAMM</name>
<dbReference type="EMBL" id="JBFRYA010000001">
    <property type="protein sequence ID" value="MEX1667289.1"/>
    <property type="molecule type" value="Genomic_DNA"/>
</dbReference>
<dbReference type="Proteomes" id="UP001557485">
    <property type="component" value="Unassembled WGS sequence"/>
</dbReference>
<dbReference type="Pfam" id="PF11136">
    <property type="entry name" value="DUF2889"/>
    <property type="match status" value="1"/>
</dbReference>
<evidence type="ECO:0000313" key="1">
    <source>
        <dbReference type="EMBL" id="MEX1667289.1"/>
    </source>
</evidence>
<dbReference type="RefSeq" id="WP_368379627.1">
    <property type="nucleotide sequence ID" value="NZ_JBFRYA010000001.1"/>
</dbReference>